<sequence>MQRSPMMLRARDAGMRLITVSLLYLPILVSHRRRRDKPQLSCNSCRLRKRKCDRQKPCSHCIKHHREPTCTYADSPTPSSPSKELRALSPATERPAEDSGVSVSGASYSVPSPEPSDLKLTKSGTGFKDSTHWTSVLSGVTEAKARDDSAGAIQPETTFDDGLPSLEQNVLLFEGCKHPTDQELFASMPPRREADGLVAFYFRAQEYRSVIHPTEFLKRYNAFWENPSATSVTWLGLLYSIFCLTSQVQCQESLRSRAQSNSSSAWSPPATYQILDYREKVVQCLVRGQFAKGGPDIMETLVHYCLIENYLNRDSNIGVWLLMGNIVQIAIRMGYHRDPQHFKSLSPYQGEMRRRMWAMIYSLDIGFSTQMGLPGNIKHSLSDTMPPRNLQDRDFDASSTELPPARPIDELTSSTVILAKLHLATNMGVVSDMVCNPLPLSYEDLVTANTRLDVMQATMPDPCKFRPLSESLLDPPPVVFQRINFYMHYQRARILINWKFLGTAKDTAQSTHCWSIVMEATLEIMRLQHLMAEESNVLEALRPTGMVDSCFMNNGYFLAASIACFLLQHRKERLSAQDLWEVRGLLEKSLAIWSRTNDLSREASRVVTALRVVLEKPEEPGARMDTRTEPRGGGDSLGRSQVSASSFASFFEDLPLMMTDVDTASFPSLPSIPMIDYWPHVDKNS</sequence>
<evidence type="ECO:0000313" key="2">
    <source>
        <dbReference type="Proteomes" id="UP001638806"/>
    </source>
</evidence>
<dbReference type="EMBL" id="JBGNUJ010000007">
    <property type="protein sequence ID" value="KAL3957176.1"/>
    <property type="molecule type" value="Genomic_DNA"/>
</dbReference>
<proteinExistence type="predicted"/>
<organism evidence="1 2">
    <name type="scientific">Purpureocillium lilacinum</name>
    <name type="common">Paecilomyces lilacinus</name>
    <dbReference type="NCBI Taxonomy" id="33203"/>
    <lineage>
        <taxon>Eukaryota</taxon>
        <taxon>Fungi</taxon>
        <taxon>Dikarya</taxon>
        <taxon>Ascomycota</taxon>
        <taxon>Pezizomycotina</taxon>
        <taxon>Sordariomycetes</taxon>
        <taxon>Hypocreomycetidae</taxon>
        <taxon>Hypocreales</taxon>
        <taxon>Ophiocordycipitaceae</taxon>
        <taxon>Purpureocillium</taxon>
    </lineage>
</organism>
<name>A0ACC4DP24_PURLI</name>
<dbReference type="Proteomes" id="UP001638806">
    <property type="component" value="Unassembled WGS sequence"/>
</dbReference>
<protein>
    <submittedName>
        <fullName evidence="1">Uncharacterized protein</fullName>
    </submittedName>
</protein>
<keyword evidence="2" id="KW-1185">Reference proteome</keyword>
<reference evidence="1" key="1">
    <citation type="submission" date="2024-12" db="EMBL/GenBank/DDBJ databases">
        <title>Comparative genomics and development of molecular markers within Purpureocillium lilacinum and among Purpureocillium species.</title>
        <authorList>
            <person name="Yeh Z.-Y."/>
            <person name="Ni N.-T."/>
            <person name="Lo P.-H."/>
            <person name="Mushyakhwo K."/>
            <person name="Lin C.-F."/>
            <person name="Nai Y.-S."/>
        </authorList>
    </citation>
    <scope>NUCLEOTIDE SEQUENCE</scope>
    <source>
        <strain evidence="1">NCHU-NPUST-175</strain>
    </source>
</reference>
<accession>A0ACC4DP24</accession>
<gene>
    <name evidence="1" type="ORF">ACCO45_007754</name>
</gene>
<evidence type="ECO:0000313" key="1">
    <source>
        <dbReference type="EMBL" id="KAL3957176.1"/>
    </source>
</evidence>
<comment type="caution">
    <text evidence="1">The sequence shown here is derived from an EMBL/GenBank/DDBJ whole genome shotgun (WGS) entry which is preliminary data.</text>
</comment>